<dbReference type="SUPFAM" id="SSF103473">
    <property type="entry name" value="MFS general substrate transporter"/>
    <property type="match status" value="1"/>
</dbReference>
<dbReference type="InterPro" id="IPR020846">
    <property type="entry name" value="MFS_dom"/>
</dbReference>
<dbReference type="PANTHER" id="PTHR48023">
    <property type="entry name" value="D-XYLOSE-PROTON SYMPORTER-LIKE 2"/>
    <property type="match status" value="1"/>
</dbReference>
<accession>A0A2P8G1W3</accession>
<name>A0A2P8G1W3_9BACT</name>
<feature type="transmembrane region" description="Helical" evidence="10">
    <location>
        <begin position="307"/>
        <end position="328"/>
    </location>
</feature>
<dbReference type="NCBIfam" id="TIGR00879">
    <property type="entry name" value="SP"/>
    <property type="match status" value="1"/>
</dbReference>
<feature type="transmembrane region" description="Helical" evidence="10">
    <location>
        <begin position="127"/>
        <end position="150"/>
    </location>
</feature>
<dbReference type="InterPro" id="IPR005828">
    <property type="entry name" value="MFS_sugar_transport-like"/>
</dbReference>
<comment type="caution">
    <text evidence="12">The sequence shown here is derived from an EMBL/GenBank/DDBJ whole genome shotgun (WGS) entry which is preliminary data.</text>
</comment>
<feature type="transmembrane region" description="Helical" evidence="10">
    <location>
        <begin position="190"/>
        <end position="211"/>
    </location>
</feature>
<protein>
    <submittedName>
        <fullName evidence="12">SP family arabinose:H+ symporter-like MFS transporter/SP family xylose:H+ symportor-like MFS transporter</fullName>
    </submittedName>
</protein>
<keyword evidence="13" id="KW-1185">Reference proteome</keyword>
<dbReference type="PROSITE" id="PS00217">
    <property type="entry name" value="SUGAR_TRANSPORT_2"/>
    <property type="match status" value="1"/>
</dbReference>
<keyword evidence="3 9" id="KW-0813">Transport</keyword>
<keyword evidence="8 10" id="KW-0472">Membrane</keyword>
<dbReference type="PROSITE" id="PS00216">
    <property type="entry name" value="SUGAR_TRANSPORT_1"/>
    <property type="match status" value="1"/>
</dbReference>
<evidence type="ECO:0000313" key="12">
    <source>
        <dbReference type="EMBL" id="PSL27941.1"/>
    </source>
</evidence>
<dbReference type="InterPro" id="IPR050820">
    <property type="entry name" value="MFS_Sugar_Transporter"/>
</dbReference>
<keyword evidence="5" id="KW-0762">Sugar transport</keyword>
<dbReference type="GO" id="GO:0005886">
    <property type="term" value="C:plasma membrane"/>
    <property type="evidence" value="ECO:0007669"/>
    <property type="project" value="UniProtKB-SubCell"/>
</dbReference>
<evidence type="ECO:0000256" key="8">
    <source>
        <dbReference type="ARBA" id="ARBA00023136"/>
    </source>
</evidence>
<proteinExistence type="inferred from homology"/>
<evidence type="ECO:0000256" key="4">
    <source>
        <dbReference type="ARBA" id="ARBA00022475"/>
    </source>
</evidence>
<evidence type="ECO:0000259" key="11">
    <source>
        <dbReference type="PROSITE" id="PS50850"/>
    </source>
</evidence>
<gene>
    <name evidence="12" type="ORF">CLV60_107206</name>
</gene>
<dbReference type="Pfam" id="PF00083">
    <property type="entry name" value="Sugar_tr"/>
    <property type="match status" value="1"/>
</dbReference>
<dbReference type="InterPro" id="IPR036259">
    <property type="entry name" value="MFS_trans_sf"/>
</dbReference>
<feature type="transmembrane region" description="Helical" evidence="10">
    <location>
        <begin position="364"/>
        <end position="388"/>
    </location>
</feature>
<evidence type="ECO:0000256" key="1">
    <source>
        <dbReference type="ARBA" id="ARBA00004651"/>
    </source>
</evidence>
<feature type="domain" description="Major facilitator superfamily (MFS) profile" evidence="11">
    <location>
        <begin position="37"/>
        <end position="454"/>
    </location>
</feature>
<organism evidence="12 13">
    <name type="scientific">Dyadobacter jiangsuensis</name>
    <dbReference type="NCBI Taxonomy" id="1591085"/>
    <lineage>
        <taxon>Bacteria</taxon>
        <taxon>Pseudomonadati</taxon>
        <taxon>Bacteroidota</taxon>
        <taxon>Cytophagia</taxon>
        <taxon>Cytophagales</taxon>
        <taxon>Spirosomataceae</taxon>
        <taxon>Dyadobacter</taxon>
    </lineage>
</organism>
<dbReference type="FunFam" id="1.20.1250.20:FF:000122">
    <property type="entry name" value="D-xylose transporter XylE"/>
    <property type="match status" value="1"/>
</dbReference>
<feature type="transmembrane region" description="Helical" evidence="10">
    <location>
        <begin position="33"/>
        <end position="55"/>
    </location>
</feature>
<comment type="similarity">
    <text evidence="2 9">Belongs to the major facilitator superfamily. Sugar transporter (TC 2.A.1.1) family.</text>
</comment>
<evidence type="ECO:0000256" key="3">
    <source>
        <dbReference type="ARBA" id="ARBA00022448"/>
    </source>
</evidence>
<dbReference type="AlphaFoldDB" id="A0A2P8G1W3"/>
<feature type="transmembrane region" description="Helical" evidence="10">
    <location>
        <begin position="162"/>
        <end position="184"/>
    </location>
</feature>
<evidence type="ECO:0000256" key="9">
    <source>
        <dbReference type="RuleBase" id="RU003346"/>
    </source>
</evidence>
<evidence type="ECO:0000256" key="2">
    <source>
        <dbReference type="ARBA" id="ARBA00010992"/>
    </source>
</evidence>
<dbReference type="PROSITE" id="PS50850">
    <property type="entry name" value="MFS"/>
    <property type="match status" value="1"/>
</dbReference>
<dbReference type="OrthoDB" id="9783823at2"/>
<dbReference type="PANTHER" id="PTHR48023:SF4">
    <property type="entry name" value="D-XYLOSE-PROTON SYMPORTER-LIKE 2"/>
    <property type="match status" value="1"/>
</dbReference>
<dbReference type="Proteomes" id="UP000241964">
    <property type="component" value="Unassembled WGS sequence"/>
</dbReference>
<evidence type="ECO:0000256" key="7">
    <source>
        <dbReference type="ARBA" id="ARBA00022989"/>
    </source>
</evidence>
<evidence type="ECO:0000256" key="6">
    <source>
        <dbReference type="ARBA" id="ARBA00022692"/>
    </source>
</evidence>
<reference evidence="12 13" key="1">
    <citation type="submission" date="2018-03" db="EMBL/GenBank/DDBJ databases">
        <title>Genomic Encyclopedia of Archaeal and Bacterial Type Strains, Phase II (KMG-II): from individual species to whole genera.</title>
        <authorList>
            <person name="Goeker M."/>
        </authorList>
    </citation>
    <scope>NUCLEOTIDE SEQUENCE [LARGE SCALE GENOMIC DNA]</scope>
    <source>
        <strain evidence="12 13">DSM 29057</strain>
    </source>
</reference>
<keyword evidence="7 10" id="KW-1133">Transmembrane helix</keyword>
<evidence type="ECO:0000256" key="10">
    <source>
        <dbReference type="SAM" id="Phobius"/>
    </source>
</evidence>
<dbReference type="Gene3D" id="1.20.1250.20">
    <property type="entry name" value="MFS general substrate transporter like domains"/>
    <property type="match status" value="2"/>
</dbReference>
<feature type="transmembrane region" description="Helical" evidence="10">
    <location>
        <begin position="267"/>
        <end position="287"/>
    </location>
</feature>
<evidence type="ECO:0000256" key="5">
    <source>
        <dbReference type="ARBA" id="ARBA00022597"/>
    </source>
</evidence>
<dbReference type="GO" id="GO:0022857">
    <property type="term" value="F:transmembrane transporter activity"/>
    <property type="evidence" value="ECO:0007669"/>
    <property type="project" value="InterPro"/>
</dbReference>
<dbReference type="InterPro" id="IPR005829">
    <property type="entry name" value="Sugar_transporter_CS"/>
</dbReference>
<dbReference type="InterPro" id="IPR003663">
    <property type="entry name" value="Sugar/inositol_transpt"/>
</dbReference>
<dbReference type="RefSeq" id="WP_106596419.1">
    <property type="nucleotide sequence ID" value="NZ_PYAS01000007.1"/>
</dbReference>
<feature type="transmembrane region" description="Helical" evidence="10">
    <location>
        <begin position="340"/>
        <end position="358"/>
    </location>
</feature>
<keyword evidence="6 10" id="KW-0812">Transmembrane</keyword>
<feature type="transmembrane region" description="Helical" evidence="10">
    <location>
        <begin position="400"/>
        <end position="419"/>
    </location>
</feature>
<dbReference type="PRINTS" id="PR00171">
    <property type="entry name" value="SUGRTRNSPORT"/>
</dbReference>
<feature type="transmembrane region" description="Helical" evidence="10">
    <location>
        <begin position="425"/>
        <end position="446"/>
    </location>
</feature>
<feature type="transmembrane region" description="Helical" evidence="10">
    <location>
        <begin position="102"/>
        <end position="121"/>
    </location>
</feature>
<feature type="transmembrane region" description="Helical" evidence="10">
    <location>
        <begin position="75"/>
        <end position="95"/>
    </location>
</feature>
<sequence>MAQAPGTFSNLDKTGLNTSGLSGPGLVQINKGYVYLLSAIAALGGILFGFDLVIISGTVGFFQAHFGLNELETGWAVGCINLGAAIGAVLGGWLCERLGRKKLLMICAILFAVTGGGTGWAENFPMFIGFRMLSGVAVGAAALVCPIYLAEISPAPMRGTTVSFYQLSIVVGILLAYFSNYMLLDVEDNWRWMFSSQSIPALLFYFSLFMASESPRWLIRAGREFEAHIVLERVGGLDYALAEQEQIEQSFADKAEYNVTDLFRKDVVHIVFIGVMIAVFSQIVGQNSIFSYAPELFKKAGMAQNSAFLQSIIIGVTNFVFTFVAIGAIDKAGRKKLLQYGSFLLFLDALALSAAFYLQWSGLWVLVFVLAFVGIYSATLGPVTWVALSEIFPNRIRGNAMAVATLALWIANFFTTALFPVMNQYFGIPVTFLIHAAVCLVYYFFVRTSVPETKGRSLEEIEKLLQKS</sequence>
<dbReference type="EMBL" id="PYAS01000007">
    <property type="protein sequence ID" value="PSL27941.1"/>
    <property type="molecule type" value="Genomic_DNA"/>
</dbReference>
<evidence type="ECO:0000313" key="13">
    <source>
        <dbReference type="Proteomes" id="UP000241964"/>
    </source>
</evidence>
<keyword evidence="4" id="KW-1003">Cell membrane</keyword>
<comment type="subcellular location">
    <subcellularLocation>
        <location evidence="1">Cell membrane</location>
        <topology evidence="1">Multi-pass membrane protein</topology>
    </subcellularLocation>
</comment>